<dbReference type="PaxDb" id="2903-EOD13662"/>
<evidence type="ECO:0000256" key="2">
    <source>
        <dbReference type="ARBA" id="ARBA00022448"/>
    </source>
</evidence>
<dbReference type="PROSITE" id="PS51847">
    <property type="entry name" value="SMP"/>
    <property type="match status" value="1"/>
</dbReference>
<dbReference type="SUPFAM" id="SSF47473">
    <property type="entry name" value="EF-hand"/>
    <property type="match status" value="1"/>
</dbReference>
<evidence type="ECO:0008006" key="12">
    <source>
        <dbReference type="Google" id="ProtNLM"/>
    </source>
</evidence>
<dbReference type="GeneID" id="17259818"/>
<dbReference type="RefSeq" id="XP_005766091.1">
    <property type="nucleotide sequence ID" value="XM_005766034.1"/>
</dbReference>
<dbReference type="GO" id="GO:0005783">
    <property type="term" value="C:endoplasmic reticulum"/>
    <property type="evidence" value="ECO:0007669"/>
    <property type="project" value="TreeGrafter"/>
</dbReference>
<dbReference type="PROSITE" id="PS50222">
    <property type="entry name" value="EF_HAND_2"/>
    <property type="match status" value="2"/>
</dbReference>
<dbReference type="Proteomes" id="UP000013827">
    <property type="component" value="Unassembled WGS sequence"/>
</dbReference>
<evidence type="ECO:0000313" key="11">
    <source>
        <dbReference type="Proteomes" id="UP000013827"/>
    </source>
</evidence>
<keyword evidence="6" id="KW-0472">Membrane</keyword>
<evidence type="ECO:0000256" key="6">
    <source>
        <dbReference type="ARBA" id="ARBA00023136"/>
    </source>
</evidence>
<proteinExistence type="predicted"/>
<dbReference type="InterPro" id="IPR002048">
    <property type="entry name" value="EF_hand_dom"/>
</dbReference>
<dbReference type="eggNOG" id="KOG1012">
    <property type="taxonomic scope" value="Eukaryota"/>
</dbReference>
<organism evidence="10 11">
    <name type="scientific">Emiliania huxleyi (strain CCMP1516)</name>
    <dbReference type="NCBI Taxonomy" id="280463"/>
    <lineage>
        <taxon>Eukaryota</taxon>
        <taxon>Haptista</taxon>
        <taxon>Haptophyta</taxon>
        <taxon>Prymnesiophyceae</taxon>
        <taxon>Isochrysidales</taxon>
        <taxon>Noelaerhabdaceae</taxon>
        <taxon>Emiliania</taxon>
    </lineage>
</organism>
<feature type="chain" id="PRO_5044053586" description="Calmodulin" evidence="7">
    <location>
        <begin position="22"/>
        <end position="627"/>
    </location>
</feature>
<dbReference type="KEGG" id="ehx:EMIHUDRAFT_371025"/>
<evidence type="ECO:0000256" key="5">
    <source>
        <dbReference type="ARBA" id="ARBA00023121"/>
    </source>
</evidence>
<dbReference type="InterPro" id="IPR045050">
    <property type="entry name" value="Synaptotagmin_plant"/>
</dbReference>
<dbReference type="EnsemblProtists" id="EOD25754">
    <property type="protein sequence ID" value="EOD25754"/>
    <property type="gene ID" value="EMIHUDRAFT_354056"/>
</dbReference>
<dbReference type="PANTHER" id="PTHR10774:SF190">
    <property type="entry name" value="C2 CALCIUM_LIPID-BINDING ENDONUCLEASE_EXONUCLEASE_PHOSPHATASE-RELATED"/>
    <property type="match status" value="1"/>
</dbReference>
<keyword evidence="7" id="KW-0732">Signal</keyword>
<keyword evidence="5" id="KW-0446">Lipid-binding</keyword>
<dbReference type="STRING" id="2903.R1BV96"/>
<dbReference type="CDD" id="cd21669">
    <property type="entry name" value="SMP_SF"/>
    <property type="match status" value="1"/>
</dbReference>
<reference evidence="10" key="2">
    <citation type="submission" date="2024-10" db="UniProtKB">
        <authorList>
            <consortium name="EnsemblProtists"/>
        </authorList>
    </citation>
    <scope>IDENTIFICATION</scope>
</reference>
<dbReference type="HOGENOM" id="CLU_436441_0_0_1"/>
<comment type="subcellular location">
    <subcellularLocation>
        <location evidence="1">Membrane</location>
    </subcellularLocation>
</comment>
<dbReference type="Pfam" id="PF13499">
    <property type="entry name" value="EF-hand_7"/>
    <property type="match status" value="1"/>
</dbReference>
<evidence type="ECO:0000259" key="9">
    <source>
        <dbReference type="PROSITE" id="PS51847"/>
    </source>
</evidence>
<dbReference type="GeneID" id="17271300"/>
<keyword evidence="3" id="KW-0106">Calcium</keyword>
<dbReference type="SMART" id="SM00054">
    <property type="entry name" value="EFh"/>
    <property type="match status" value="2"/>
</dbReference>
<dbReference type="CDD" id="cd00051">
    <property type="entry name" value="EFh"/>
    <property type="match status" value="1"/>
</dbReference>
<dbReference type="GO" id="GO:0005509">
    <property type="term" value="F:calcium ion binding"/>
    <property type="evidence" value="ECO:0007669"/>
    <property type="project" value="InterPro"/>
</dbReference>
<dbReference type="GO" id="GO:0006869">
    <property type="term" value="P:lipid transport"/>
    <property type="evidence" value="ECO:0007669"/>
    <property type="project" value="UniProtKB-KW"/>
</dbReference>
<dbReference type="InterPro" id="IPR011992">
    <property type="entry name" value="EF-hand-dom_pair"/>
</dbReference>
<protein>
    <recommendedName>
        <fullName evidence="12">Calmodulin</fullName>
    </recommendedName>
</protein>
<feature type="domain" description="SMP-LTD" evidence="9">
    <location>
        <begin position="174"/>
        <end position="375"/>
    </location>
</feature>
<evidence type="ECO:0000256" key="4">
    <source>
        <dbReference type="ARBA" id="ARBA00023055"/>
    </source>
</evidence>
<dbReference type="GO" id="GO:0008289">
    <property type="term" value="F:lipid binding"/>
    <property type="evidence" value="ECO:0007669"/>
    <property type="project" value="UniProtKB-KW"/>
</dbReference>
<dbReference type="Gene3D" id="1.10.238.10">
    <property type="entry name" value="EF-hand"/>
    <property type="match status" value="1"/>
</dbReference>
<reference evidence="11" key="1">
    <citation type="journal article" date="2013" name="Nature">
        <title>Pan genome of the phytoplankton Emiliania underpins its global distribution.</title>
        <authorList>
            <person name="Read B.A."/>
            <person name="Kegel J."/>
            <person name="Klute M.J."/>
            <person name="Kuo A."/>
            <person name="Lefebvre S.C."/>
            <person name="Maumus F."/>
            <person name="Mayer C."/>
            <person name="Miller J."/>
            <person name="Monier A."/>
            <person name="Salamov A."/>
            <person name="Young J."/>
            <person name="Aguilar M."/>
            <person name="Claverie J.M."/>
            <person name="Frickenhaus S."/>
            <person name="Gonzalez K."/>
            <person name="Herman E.K."/>
            <person name="Lin Y.C."/>
            <person name="Napier J."/>
            <person name="Ogata H."/>
            <person name="Sarno A.F."/>
            <person name="Shmutz J."/>
            <person name="Schroeder D."/>
            <person name="de Vargas C."/>
            <person name="Verret F."/>
            <person name="von Dassow P."/>
            <person name="Valentin K."/>
            <person name="Van de Peer Y."/>
            <person name="Wheeler G."/>
            <person name="Dacks J.B."/>
            <person name="Delwiche C.F."/>
            <person name="Dyhrman S.T."/>
            <person name="Glockner G."/>
            <person name="John U."/>
            <person name="Richards T."/>
            <person name="Worden A.Z."/>
            <person name="Zhang X."/>
            <person name="Grigoriev I.V."/>
            <person name="Allen A.E."/>
            <person name="Bidle K."/>
            <person name="Borodovsky M."/>
            <person name="Bowler C."/>
            <person name="Brownlee C."/>
            <person name="Cock J.M."/>
            <person name="Elias M."/>
            <person name="Gladyshev V.N."/>
            <person name="Groth M."/>
            <person name="Guda C."/>
            <person name="Hadaegh A."/>
            <person name="Iglesias-Rodriguez M.D."/>
            <person name="Jenkins J."/>
            <person name="Jones B.M."/>
            <person name="Lawson T."/>
            <person name="Leese F."/>
            <person name="Lindquist E."/>
            <person name="Lobanov A."/>
            <person name="Lomsadze A."/>
            <person name="Malik S.B."/>
            <person name="Marsh M.E."/>
            <person name="Mackinder L."/>
            <person name="Mock T."/>
            <person name="Mueller-Roeber B."/>
            <person name="Pagarete A."/>
            <person name="Parker M."/>
            <person name="Probert I."/>
            <person name="Quesneville H."/>
            <person name="Raines C."/>
            <person name="Rensing S.A."/>
            <person name="Riano-Pachon D.M."/>
            <person name="Richier S."/>
            <person name="Rokitta S."/>
            <person name="Shiraiwa Y."/>
            <person name="Soanes D.M."/>
            <person name="van der Giezen M."/>
            <person name="Wahlund T.M."/>
            <person name="Williams B."/>
            <person name="Wilson W."/>
            <person name="Wolfe G."/>
            <person name="Wurch L.L."/>
        </authorList>
    </citation>
    <scope>NUCLEOTIDE SEQUENCE</scope>
</reference>
<dbReference type="AlphaFoldDB" id="A0A0D3JQG9"/>
<feature type="domain" description="EF-hand" evidence="8">
    <location>
        <begin position="506"/>
        <end position="541"/>
    </location>
</feature>
<dbReference type="PANTHER" id="PTHR10774">
    <property type="entry name" value="EXTENDED SYNAPTOTAGMIN-RELATED"/>
    <property type="match status" value="1"/>
</dbReference>
<dbReference type="InterPro" id="IPR031468">
    <property type="entry name" value="SMP_LBD"/>
</dbReference>
<keyword evidence="2" id="KW-0813">Transport</keyword>
<keyword evidence="11" id="KW-1185">Reference proteome</keyword>
<feature type="domain" description="EF-hand" evidence="8">
    <location>
        <begin position="470"/>
        <end position="505"/>
    </location>
</feature>
<dbReference type="RefSeq" id="XP_005778183.1">
    <property type="nucleotide sequence ID" value="XM_005778126.1"/>
</dbReference>
<keyword evidence="4" id="KW-0445">Lipid transport</keyword>
<evidence type="ECO:0000256" key="3">
    <source>
        <dbReference type="ARBA" id="ARBA00022837"/>
    </source>
</evidence>
<evidence type="ECO:0000256" key="1">
    <source>
        <dbReference type="ARBA" id="ARBA00004370"/>
    </source>
</evidence>
<accession>A0A0D3JQG9</accession>
<evidence type="ECO:0000313" key="10">
    <source>
        <dbReference type="EnsemblProtists" id="EOD25754"/>
    </source>
</evidence>
<dbReference type="GO" id="GO:0016020">
    <property type="term" value="C:membrane"/>
    <property type="evidence" value="ECO:0007669"/>
    <property type="project" value="UniProtKB-SubCell"/>
</dbReference>
<dbReference type="EnsemblProtists" id="EOD13662">
    <property type="protein sequence ID" value="EOD13662"/>
    <property type="gene ID" value="EMIHUDRAFT_371025"/>
</dbReference>
<name>A0A0D3JQG9_EMIH1</name>
<evidence type="ECO:0000259" key="8">
    <source>
        <dbReference type="PROSITE" id="PS50222"/>
    </source>
</evidence>
<dbReference type="PROSITE" id="PS00018">
    <property type="entry name" value="EF_HAND_1"/>
    <property type="match status" value="2"/>
</dbReference>
<sequence>MLTLVLLQTGLASLCPGRCTAVRPSNAAIVSPVPRIQRSRAAVCALGGLELPARLWPLVGAFALGGATTAAASAAAGSFRTRVPAPRGLLLSVFRRSLRIVRSVLGAACMALLRRRLPGCEAADEGECDLTASRSRWAEAWAILRAGLREVGRTTAEGVEAFKMERSLYSAVLGRPALVALQYVLDRVTPLRLEAVLREALVGVLSSVSAPPEPGPDQAGRRALSQGERTLRALELRSFSVGGAPPQLLAARAYDLGPMAMAFDFDVRWPSEMVAELSAELELRVGVGARVPVALRNICFDGAVRLVVTNLCAAEPGCGAVLCSLPSPPELTLDCRVAGGEVTAIPWLRSELQNSLQAALLESLAWPRRVVLPAFRPGSLHATVLPAAQLRRLAVTDPLLQAEMALAESSPSAEKEPRAEEAAGGGSYRSFLEALPARLAGLTDDLSLDLSKVSLDLRLDWLDSGEWLAPDEATAEALFREVDTSGDGFIDVAELRGALAKAGKAPSFEEVEALLQTVDANGDGQISLAEFKAALLTPQAMPPALKGLISVGEVVMSRLGAVGGGLSSAQQAAGPSALANWTNATALGAAGSAVTSGWSAVSSAGASAASSIGSLLAWRPRGADADA</sequence>
<dbReference type="InterPro" id="IPR018247">
    <property type="entry name" value="EF_Hand_1_Ca_BS"/>
</dbReference>
<feature type="signal peptide" evidence="7">
    <location>
        <begin position="1"/>
        <end position="21"/>
    </location>
</feature>
<evidence type="ECO:0000256" key="7">
    <source>
        <dbReference type="SAM" id="SignalP"/>
    </source>
</evidence>
<dbReference type="KEGG" id="ehx:EMIHUDRAFT_354056"/>